<organism evidence="16 17">
    <name type="scientific">Pedococcus dokdonensis</name>
    <dbReference type="NCBI Taxonomy" id="443156"/>
    <lineage>
        <taxon>Bacteria</taxon>
        <taxon>Bacillati</taxon>
        <taxon>Actinomycetota</taxon>
        <taxon>Actinomycetes</taxon>
        <taxon>Micrococcales</taxon>
        <taxon>Intrasporangiaceae</taxon>
        <taxon>Pedococcus</taxon>
    </lineage>
</organism>
<evidence type="ECO:0000256" key="12">
    <source>
        <dbReference type="SAM" id="MobiDB-lite"/>
    </source>
</evidence>
<evidence type="ECO:0000256" key="2">
    <source>
        <dbReference type="ARBA" id="ARBA00004370"/>
    </source>
</evidence>
<keyword evidence="6 13" id="KW-0812">Transmembrane</keyword>
<evidence type="ECO:0000313" key="16">
    <source>
        <dbReference type="EMBL" id="SDP68961.1"/>
    </source>
</evidence>
<evidence type="ECO:0000256" key="10">
    <source>
        <dbReference type="ARBA" id="ARBA00022989"/>
    </source>
</evidence>
<evidence type="ECO:0000259" key="15">
    <source>
        <dbReference type="PROSITE" id="PS50885"/>
    </source>
</evidence>
<dbReference type="GO" id="GO:0004673">
    <property type="term" value="F:protein histidine kinase activity"/>
    <property type="evidence" value="ECO:0007669"/>
    <property type="project" value="UniProtKB-EC"/>
</dbReference>
<evidence type="ECO:0000256" key="4">
    <source>
        <dbReference type="ARBA" id="ARBA00022553"/>
    </source>
</evidence>
<feature type="region of interest" description="Disordered" evidence="12">
    <location>
        <begin position="952"/>
        <end position="1061"/>
    </location>
</feature>
<dbReference type="RefSeq" id="WP_091788350.1">
    <property type="nucleotide sequence ID" value="NZ_LT629711.1"/>
</dbReference>
<evidence type="ECO:0000313" key="17">
    <source>
        <dbReference type="Proteomes" id="UP000199077"/>
    </source>
</evidence>
<feature type="region of interest" description="Disordered" evidence="12">
    <location>
        <begin position="1189"/>
        <end position="1289"/>
    </location>
</feature>
<evidence type="ECO:0000256" key="3">
    <source>
        <dbReference type="ARBA" id="ARBA00012438"/>
    </source>
</evidence>
<dbReference type="Gene3D" id="6.10.340.10">
    <property type="match status" value="1"/>
</dbReference>
<comment type="subcellular location">
    <subcellularLocation>
        <location evidence="2">Membrane</location>
    </subcellularLocation>
</comment>
<feature type="compositionally biased region" description="Low complexity" evidence="12">
    <location>
        <begin position="840"/>
        <end position="849"/>
    </location>
</feature>
<keyword evidence="17" id="KW-1185">Reference proteome</keyword>
<evidence type="ECO:0000256" key="11">
    <source>
        <dbReference type="ARBA" id="ARBA00023012"/>
    </source>
</evidence>
<feature type="domain" description="HAMP" evidence="15">
    <location>
        <begin position="318"/>
        <end position="385"/>
    </location>
</feature>
<keyword evidence="9" id="KW-0067">ATP-binding</keyword>
<protein>
    <recommendedName>
        <fullName evidence="3">histidine kinase</fullName>
        <ecNumber evidence="3">2.7.13.3</ecNumber>
    </recommendedName>
</protein>
<feature type="region of interest" description="Disordered" evidence="12">
    <location>
        <begin position="611"/>
        <end position="690"/>
    </location>
</feature>
<dbReference type="STRING" id="443156.SAMN04489867_3477"/>
<feature type="compositionally biased region" description="Basic and acidic residues" evidence="12">
    <location>
        <begin position="1275"/>
        <end position="1289"/>
    </location>
</feature>
<sequence length="1289" mass="134516">MSRLQSAAGRVPQRWSFGHWPLRRKLAAAIVLPVLLAFVFGGLRVKNDFDSSRQLSQAADTVLVIRPVVDYNLAVQRLAAAGSVGGGGVIAAITKYESAAADLRIALKTEGVPQSVKESGQDALALGQAVRTAKTQSPFSDIVIDKSGNIATLMSSAVSDLGLSDDSASAKIVVALQDAIAAQRAMTGEQLNLSNTDDAAANLRAIGSVGAETAALTRLLSTAPTDQVGQSRQLLNENGRRNYTLQQQPPDKDQIAGLGIVFESSNTGYSKLMDAQLTSLETNLRQRAADHRSDAILNAAIVAIALAVALILVLALMRSLLIPIRAVRQGALDVANNRLPEAVAAMRDGDELPEFVPIPVHTTEEMGQLARAVDDLHTQARTLAGDQARLRVQVGHMFETLSRRSTSLIDQQLSLIERLESDEEDPKRLQSLFRLDHLAARMRRNSDSLLVLAGTSTRRGMSGSVSVSDAVRAAVSEVENYERIDIGDTSNDHVLGAVGSDLIHLVAEIVDNALSYSPPTSRVSIRGARTPEGGLLIEVSDRGLGMPPKELAALNDQLAHGGDITADTARRMGLFVVGSLAKRHGIAVRLRRNGDDKQGVTVSVHLPAGLLADSSKGERPVRPAAAAAAAAPEAAAPAPTTPTSAVGGVTKAGLPTRVRGASGATPSPVTDSAKKLPTRTPGAHGPGAADAIQAPAKPVIEGAEPAEAKAGTNGHTEDQKVNGKAAKADQAAVEAAAVEAPVNGVAADQAKDAKADKSEARSEDKVEAKSDKADAKADAKSDKADAKSEAKADKAEAKSEAKADKAEAKAEAKADDTVAAKVDDKADAKTDAKTEDKAEAPQAEAVEPQRSAAGLPVRKPRATGITEYREFEDAPSTEPKDETPGKVAARSDAPAAKGGRLSWLPGRKAAAEAARLEAEAANEPRQMPSNLSAWLDHRAKLVEAAKARELGADAATEEAAADAPAADATPGTDTTTDASTDASTEIHVPAEWVAEAEAQAQPQVAEPVAETEVAAPVDSTQVLEAPAAEPAAGLPTRVPGATASATAGIQEPEAPTGRPRVRAHNTSFFGARRARDAAPVEPVAEEAPAEQVVVEEPSAVVEPETVAPAAEVTQVPEVTEVTEVPTEVAATVEHAEPEAEHAEPEHAAPVAEVDVVADGEPTEAPSGNLNDTPIFRAMMSRWLTDDTGASAEATSWSTNEADQAWSAAARIEETQPLEESAAGLPKRRPGNYLVPGAVDETDEKPAAPAASRRDPEAIRRNLNRHKNGVSSARTEAQDGTHREEADVHH</sequence>
<evidence type="ECO:0000256" key="5">
    <source>
        <dbReference type="ARBA" id="ARBA00022679"/>
    </source>
</evidence>
<feature type="transmembrane region" description="Helical" evidence="13">
    <location>
        <begin position="26"/>
        <end position="45"/>
    </location>
</feature>
<reference evidence="17" key="1">
    <citation type="submission" date="2016-10" db="EMBL/GenBank/DDBJ databases">
        <authorList>
            <person name="Varghese N."/>
            <person name="Submissions S."/>
        </authorList>
    </citation>
    <scope>NUCLEOTIDE SEQUENCE [LARGE SCALE GENOMIC DNA]</scope>
    <source>
        <strain evidence="17">DSM 22329</strain>
    </source>
</reference>
<comment type="catalytic activity">
    <reaction evidence="1">
        <text>ATP + protein L-histidine = ADP + protein N-phospho-L-histidine.</text>
        <dbReference type="EC" id="2.7.13.3"/>
    </reaction>
</comment>
<keyword evidence="5" id="KW-0808">Transferase</keyword>
<dbReference type="EC" id="2.7.13.3" evidence="3"/>
<feature type="compositionally biased region" description="Basic and acidic residues" evidence="12">
    <location>
        <begin position="749"/>
        <end position="839"/>
    </location>
</feature>
<dbReference type="SUPFAM" id="SSF55874">
    <property type="entry name" value="ATPase domain of HSP90 chaperone/DNA topoisomerase II/histidine kinase"/>
    <property type="match status" value="1"/>
</dbReference>
<evidence type="ECO:0000256" key="8">
    <source>
        <dbReference type="ARBA" id="ARBA00022777"/>
    </source>
</evidence>
<dbReference type="PANTHER" id="PTHR44936:SF9">
    <property type="entry name" value="SENSOR PROTEIN CREC"/>
    <property type="match status" value="1"/>
</dbReference>
<evidence type="ECO:0000256" key="6">
    <source>
        <dbReference type="ARBA" id="ARBA00022692"/>
    </source>
</evidence>
<dbReference type="Gene3D" id="3.30.565.10">
    <property type="entry name" value="Histidine kinase-like ATPase, C-terminal domain"/>
    <property type="match status" value="1"/>
</dbReference>
<dbReference type="GO" id="GO:0000160">
    <property type="term" value="P:phosphorelay signal transduction system"/>
    <property type="evidence" value="ECO:0007669"/>
    <property type="project" value="UniProtKB-KW"/>
</dbReference>
<feature type="compositionally biased region" description="Low complexity" evidence="12">
    <location>
        <begin position="961"/>
        <end position="1017"/>
    </location>
</feature>
<accession>A0A1H0US33</accession>
<dbReference type="PANTHER" id="PTHR44936">
    <property type="entry name" value="SENSOR PROTEIN CREC"/>
    <property type="match status" value="1"/>
</dbReference>
<keyword evidence="8 16" id="KW-0418">Kinase</keyword>
<dbReference type="GO" id="GO:0016020">
    <property type="term" value="C:membrane"/>
    <property type="evidence" value="ECO:0007669"/>
    <property type="project" value="UniProtKB-SubCell"/>
</dbReference>
<feature type="compositionally biased region" description="Low complexity" evidence="12">
    <location>
        <begin position="623"/>
        <end position="645"/>
    </location>
</feature>
<evidence type="ECO:0000256" key="7">
    <source>
        <dbReference type="ARBA" id="ARBA00022741"/>
    </source>
</evidence>
<dbReference type="EMBL" id="LT629711">
    <property type="protein sequence ID" value="SDP68961.1"/>
    <property type="molecule type" value="Genomic_DNA"/>
</dbReference>
<evidence type="ECO:0000256" key="13">
    <source>
        <dbReference type="SAM" id="Phobius"/>
    </source>
</evidence>
<feature type="transmembrane region" description="Helical" evidence="13">
    <location>
        <begin position="295"/>
        <end position="317"/>
    </location>
</feature>
<dbReference type="Proteomes" id="UP000199077">
    <property type="component" value="Chromosome I"/>
</dbReference>
<name>A0A1H0US33_9MICO</name>
<keyword evidence="4" id="KW-0597">Phosphoprotein</keyword>
<feature type="compositionally biased region" description="Polar residues" evidence="12">
    <location>
        <begin position="1192"/>
        <end position="1201"/>
    </location>
</feature>
<dbReference type="InterPro" id="IPR003660">
    <property type="entry name" value="HAMP_dom"/>
</dbReference>
<evidence type="ECO:0000256" key="1">
    <source>
        <dbReference type="ARBA" id="ARBA00000085"/>
    </source>
</evidence>
<dbReference type="SMART" id="SM00387">
    <property type="entry name" value="HATPase_c"/>
    <property type="match status" value="1"/>
</dbReference>
<dbReference type="PROSITE" id="PS50109">
    <property type="entry name" value="HIS_KIN"/>
    <property type="match status" value="1"/>
</dbReference>
<dbReference type="InterPro" id="IPR003594">
    <property type="entry name" value="HATPase_dom"/>
</dbReference>
<dbReference type="PROSITE" id="PS50885">
    <property type="entry name" value="HAMP"/>
    <property type="match status" value="1"/>
</dbReference>
<feature type="region of interest" description="Disordered" evidence="12">
    <location>
        <begin position="741"/>
        <end position="909"/>
    </location>
</feature>
<dbReference type="Pfam" id="PF02518">
    <property type="entry name" value="HATPase_c"/>
    <property type="match status" value="1"/>
</dbReference>
<keyword evidence="7" id="KW-0547">Nucleotide-binding</keyword>
<dbReference type="GO" id="GO:0005524">
    <property type="term" value="F:ATP binding"/>
    <property type="evidence" value="ECO:0007669"/>
    <property type="project" value="UniProtKB-KW"/>
</dbReference>
<proteinExistence type="predicted"/>
<evidence type="ECO:0000259" key="14">
    <source>
        <dbReference type="PROSITE" id="PS50109"/>
    </source>
</evidence>
<keyword evidence="13" id="KW-0472">Membrane</keyword>
<keyword evidence="10 13" id="KW-1133">Transmembrane helix</keyword>
<feature type="compositionally biased region" description="Basic and acidic residues" evidence="12">
    <location>
        <begin position="867"/>
        <end position="884"/>
    </location>
</feature>
<dbReference type="InterPro" id="IPR005467">
    <property type="entry name" value="His_kinase_dom"/>
</dbReference>
<keyword evidence="11" id="KW-0902">Two-component regulatory system</keyword>
<dbReference type="InterPro" id="IPR050980">
    <property type="entry name" value="2C_sensor_his_kinase"/>
</dbReference>
<feature type="domain" description="Histidine kinase" evidence="14">
    <location>
        <begin position="502"/>
        <end position="610"/>
    </location>
</feature>
<evidence type="ECO:0000256" key="9">
    <source>
        <dbReference type="ARBA" id="ARBA00022840"/>
    </source>
</evidence>
<feature type="region of interest" description="Disordered" evidence="12">
    <location>
        <begin position="705"/>
        <end position="727"/>
    </location>
</feature>
<gene>
    <name evidence="16" type="ORF">SAMN04489867_3477</name>
</gene>
<dbReference type="InterPro" id="IPR036890">
    <property type="entry name" value="HATPase_C_sf"/>
</dbReference>
<dbReference type="OrthoDB" id="4652229at2"/>